<accession>A0A395JT38</accession>
<feature type="domain" description="Glucose-methanol-choline oxidoreductase N-terminal" evidence="6">
    <location>
        <begin position="198"/>
        <end position="297"/>
    </location>
</feature>
<evidence type="ECO:0000313" key="9">
    <source>
        <dbReference type="EMBL" id="RBP53502.1"/>
    </source>
</evidence>
<dbReference type="InterPro" id="IPR036188">
    <property type="entry name" value="FAD/NAD-bd_sf"/>
</dbReference>
<evidence type="ECO:0000259" key="8">
    <source>
        <dbReference type="Pfam" id="PF05199"/>
    </source>
</evidence>
<organism evidence="9 10">
    <name type="scientific">Arenicella xantha</name>
    <dbReference type="NCBI Taxonomy" id="644221"/>
    <lineage>
        <taxon>Bacteria</taxon>
        <taxon>Pseudomonadati</taxon>
        <taxon>Pseudomonadota</taxon>
        <taxon>Gammaproteobacteria</taxon>
        <taxon>Arenicellales</taxon>
        <taxon>Arenicellaceae</taxon>
        <taxon>Arenicella</taxon>
    </lineage>
</organism>
<dbReference type="InterPro" id="IPR000172">
    <property type="entry name" value="GMC_OxRdtase_N"/>
</dbReference>
<sequence>MSSKQTSPQFDVLIIGSGAGGGMAALRLCEQGFKVGLIERGPRFNHKTDFVLNYPDWESRRNPLEHARQQEQTINYDYRSAAAAGEQSRAPFHYHRVHGVGGSTLHYQGEAHRFAEHAFNIKTRFGYGLDWPIGYRDLASHYQQAETLLGVAGEVGNPHKPEREAFPTPAHPLSSRSRILAKSAQTVGFTVLPNTLALPSQSIDGRLPCQHSGGCNFGCVFGAKSSIDQAIIPRAEASGNLTLITNTRVTSLTLDQSGAITGINCLNDKTPSRLYAKRYVLAGGAVETPRLMLASTNQAAANGFANQHDQVGRYFMETVVASVQMQLSSDTELYRGPPLDSRVWDFYKPKDASISGFVLGSAGYLYPAIGPVNHALQTPGIGRAHKRQVRQTFGQKIILFGVTEQEPIADNRVFLSQQNDQAGIPKVNIQSRYTQRDKATISAMRDKLLAWGRATPNAKVQSISDSNVRSSATHVGGSCRMGHNPETSVVDAFGKVHGQSNCYVADASVLPTQGCGDSPSLTIQALALRTADRIVADLKRET</sequence>
<name>A0A395JT38_9GAMM</name>
<dbReference type="AlphaFoldDB" id="A0A395JT38"/>
<dbReference type="GO" id="GO:0016614">
    <property type="term" value="F:oxidoreductase activity, acting on CH-OH group of donors"/>
    <property type="evidence" value="ECO:0007669"/>
    <property type="project" value="InterPro"/>
</dbReference>
<protein>
    <submittedName>
        <fullName evidence="9">Choline dehydrogenase-like flavoprotein</fullName>
    </submittedName>
</protein>
<keyword evidence="4" id="KW-0274">FAD</keyword>
<dbReference type="Gene3D" id="3.50.50.60">
    <property type="entry name" value="FAD/NAD(P)-binding domain"/>
    <property type="match status" value="2"/>
</dbReference>
<dbReference type="EMBL" id="QNRT01000001">
    <property type="protein sequence ID" value="RBP53502.1"/>
    <property type="molecule type" value="Genomic_DNA"/>
</dbReference>
<keyword evidence="10" id="KW-1185">Reference proteome</keyword>
<dbReference type="Pfam" id="PF00890">
    <property type="entry name" value="FAD_binding_2"/>
    <property type="match status" value="1"/>
</dbReference>
<keyword evidence="3" id="KW-0285">Flavoprotein</keyword>
<evidence type="ECO:0000256" key="1">
    <source>
        <dbReference type="ARBA" id="ARBA00001974"/>
    </source>
</evidence>
<comment type="similarity">
    <text evidence="2">Belongs to the GMC oxidoreductase family.</text>
</comment>
<keyword evidence="5" id="KW-0560">Oxidoreductase</keyword>
<feature type="domain" description="Glucose-methanol-choline oxidoreductase C-terminal" evidence="8">
    <location>
        <begin position="407"/>
        <end position="527"/>
    </location>
</feature>
<dbReference type="InterPro" id="IPR007867">
    <property type="entry name" value="GMC_OxRtase_C"/>
</dbReference>
<comment type="cofactor">
    <cofactor evidence="1">
        <name>FAD</name>
        <dbReference type="ChEBI" id="CHEBI:57692"/>
    </cofactor>
</comment>
<dbReference type="Pfam" id="PF05199">
    <property type="entry name" value="GMC_oxred_C"/>
    <property type="match status" value="1"/>
</dbReference>
<comment type="caution">
    <text evidence="9">The sequence shown here is derived from an EMBL/GenBank/DDBJ whole genome shotgun (WGS) entry which is preliminary data.</text>
</comment>
<dbReference type="InterPro" id="IPR003953">
    <property type="entry name" value="FAD-dep_OxRdtase_2_FAD-bd"/>
</dbReference>
<evidence type="ECO:0000256" key="4">
    <source>
        <dbReference type="ARBA" id="ARBA00022827"/>
    </source>
</evidence>
<dbReference type="PANTHER" id="PTHR42784:SF1">
    <property type="entry name" value="PYRANOSE 2-OXIDASE"/>
    <property type="match status" value="1"/>
</dbReference>
<dbReference type="SUPFAM" id="SSF51905">
    <property type="entry name" value="FAD/NAD(P)-binding domain"/>
    <property type="match status" value="1"/>
</dbReference>
<evidence type="ECO:0000259" key="6">
    <source>
        <dbReference type="Pfam" id="PF00732"/>
    </source>
</evidence>
<evidence type="ECO:0000256" key="2">
    <source>
        <dbReference type="ARBA" id="ARBA00010790"/>
    </source>
</evidence>
<evidence type="ECO:0000259" key="7">
    <source>
        <dbReference type="Pfam" id="PF00890"/>
    </source>
</evidence>
<reference evidence="9 10" key="1">
    <citation type="submission" date="2018-06" db="EMBL/GenBank/DDBJ databases">
        <title>Genomic Encyclopedia of Type Strains, Phase IV (KMG-IV): sequencing the most valuable type-strain genomes for metagenomic binning, comparative biology and taxonomic classification.</title>
        <authorList>
            <person name="Goeker M."/>
        </authorList>
    </citation>
    <scope>NUCLEOTIDE SEQUENCE [LARGE SCALE GENOMIC DNA]</scope>
    <source>
        <strain evidence="9 10">DSM 24032</strain>
    </source>
</reference>
<feature type="domain" description="FAD-dependent oxidoreductase 2 FAD-binding" evidence="7">
    <location>
        <begin position="11"/>
        <end position="50"/>
    </location>
</feature>
<proteinExistence type="inferred from homology"/>
<gene>
    <name evidence="9" type="ORF">DFR28_101888</name>
</gene>
<dbReference type="GO" id="GO:0050660">
    <property type="term" value="F:flavin adenine dinucleotide binding"/>
    <property type="evidence" value="ECO:0007669"/>
    <property type="project" value="InterPro"/>
</dbReference>
<dbReference type="InParanoid" id="A0A395JT38"/>
<dbReference type="PANTHER" id="PTHR42784">
    <property type="entry name" value="PYRANOSE 2-OXIDASE"/>
    <property type="match status" value="1"/>
</dbReference>
<dbReference type="InterPro" id="IPR051473">
    <property type="entry name" value="P2Ox-like"/>
</dbReference>
<dbReference type="Proteomes" id="UP000253083">
    <property type="component" value="Unassembled WGS sequence"/>
</dbReference>
<evidence type="ECO:0000313" key="10">
    <source>
        <dbReference type="Proteomes" id="UP000253083"/>
    </source>
</evidence>
<evidence type="ECO:0000256" key="3">
    <source>
        <dbReference type="ARBA" id="ARBA00022630"/>
    </source>
</evidence>
<evidence type="ECO:0000256" key="5">
    <source>
        <dbReference type="ARBA" id="ARBA00023002"/>
    </source>
</evidence>
<dbReference type="Pfam" id="PF00732">
    <property type="entry name" value="GMC_oxred_N"/>
    <property type="match status" value="1"/>
</dbReference>